<dbReference type="SUPFAM" id="SSF74653">
    <property type="entry name" value="TolA/TonB C-terminal domain"/>
    <property type="match status" value="1"/>
</dbReference>
<dbReference type="Proteomes" id="UP001297272">
    <property type="component" value="Unassembled WGS sequence"/>
</dbReference>
<evidence type="ECO:0000259" key="7">
    <source>
        <dbReference type="PROSITE" id="PS52015"/>
    </source>
</evidence>
<evidence type="ECO:0000256" key="1">
    <source>
        <dbReference type="ARBA" id="ARBA00004167"/>
    </source>
</evidence>
<dbReference type="Pfam" id="PF03544">
    <property type="entry name" value="TonB_C"/>
    <property type="match status" value="1"/>
</dbReference>
<organism evidence="8 9">
    <name type="scientific">Tianweitania aestuarii</name>
    <dbReference type="NCBI Taxonomy" id="2814886"/>
    <lineage>
        <taxon>Bacteria</taxon>
        <taxon>Pseudomonadati</taxon>
        <taxon>Pseudomonadota</taxon>
        <taxon>Alphaproteobacteria</taxon>
        <taxon>Hyphomicrobiales</taxon>
        <taxon>Phyllobacteriaceae</taxon>
        <taxon>Tianweitania</taxon>
    </lineage>
</organism>
<dbReference type="NCBIfam" id="TIGR01352">
    <property type="entry name" value="tonB_Cterm"/>
    <property type="match status" value="1"/>
</dbReference>
<evidence type="ECO:0000313" key="8">
    <source>
        <dbReference type="EMBL" id="MBS9721907.1"/>
    </source>
</evidence>
<feature type="compositionally biased region" description="Basic and acidic residues" evidence="5">
    <location>
        <begin position="174"/>
        <end position="204"/>
    </location>
</feature>
<evidence type="ECO:0000256" key="3">
    <source>
        <dbReference type="ARBA" id="ARBA00022989"/>
    </source>
</evidence>
<sequence>MRSAVDITTGASGLPFKRELVLWSSAALVVLAVHAGGGWYLARTLDVQQEPAAVEEAMMVDLTPMLETTPEAVESETLSEEEPTEMAAAEEPVEATAPDAQEVVQPEDQAPVVEETTPEELVAEDATPVEPEPAERETVEPEPVEPDVVTQEAVEEPTVALPDTDIPMPVSRPEPPREPVRERPVRRQPAREPVREQPRREKPRQPQRRATQEARPQPRSQASTQQRASSAPRVSPARWNSQVARLVQRSAQRAIRRIRGTGTVLISFSVGSSGGVSNVRVAQSSGNPDIDAAVVQAIRGISAPPPPNGSQNVTIPVLKNR</sequence>
<comment type="subcellular location">
    <subcellularLocation>
        <location evidence="1">Membrane</location>
        <topology evidence="1">Single-pass membrane protein</topology>
    </subcellularLocation>
</comment>
<name>A0ABS5S039_9HYPH</name>
<evidence type="ECO:0000256" key="4">
    <source>
        <dbReference type="ARBA" id="ARBA00023136"/>
    </source>
</evidence>
<feature type="region of interest" description="Disordered" evidence="5">
    <location>
        <begin position="71"/>
        <end position="241"/>
    </location>
</feature>
<dbReference type="InterPro" id="IPR037682">
    <property type="entry name" value="TonB_C"/>
</dbReference>
<evidence type="ECO:0000256" key="2">
    <source>
        <dbReference type="ARBA" id="ARBA00022692"/>
    </source>
</evidence>
<keyword evidence="9" id="KW-1185">Reference proteome</keyword>
<dbReference type="InterPro" id="IPR006260">
    <property type="entry name" value="TonB/TolA_C"/>
</dbReference>
<feature type="transmembrane region" description="Helical" evidence="6">
    <location>
        <begin position="20"/>
        <end position="42"/>
    </location>
</feature>
<keyword evidence="3 6" id="KW-1133">Transmembrane helix</keyword>
<feature type="compositionally biased region" description="Acidic residues" evidence="5">
    <location>
        <begin position="73"/>
        <end position="84"/>
    </location>
</feature>
<evidence type="ECO:0000256" key="5">
    <source>
        <dbReference type="SAM" id="MobiDB-lite"/>
    </source>
</evidence>
<proteinExistence type="predicted"/>
<dbReference type="RefSeq" id="WP_213985512.1">
    <property type="nucleotide sequence ID" value="NZ_JAFMNX010000003.1"/>
</dbReference>
<feature type="compositionally biased region" description="Low complexity" evidence="5">
    <location>
        <begin position="85"/>
        <end position="100"/>
    </location>
</feature>
<comment type="caution">
    <text evidence="8">The sequence shown here is derived from an EMBL/GenBank/DDBJ whole genome shotgun (WGS) entry which is preliminary data.</text>
</comment>
<accession>A0ABS5S039</accession>
<evidence type="ECO:0000313" key="9">
    <source>
        <dbReference type="Proteomes" id="UP001297272"/>
    </source>
</evidence>
<dbReference type="Gene3D" id="3.30.1150.10">
    <property type="match status" value="1"/>
</dbReference>
<feature type="domain" description="TonB C-terminal" evidence="7">
    <location>
        <begin position="236"/>
        <end position="321"/>
    </location>
</feature>
<evidence type="ECO:0000256" key="6">
    <source>
        <dbReference type="SAM" id="Phobius"/>
    </source>
</evidence>
<keyword evidence="2 6" id="KW-0812">Transmembrane</keyword>
<reference evidence="8 9" key="1">
    <citation type="submission" date="2021-03" db="EMBL/GenBank/DDBJ databases">
        <title>Tianweitania aestuarii sp. nov., isolated from a tidal flat.</title>
        <authorList>
            <person name="Park S."/>
            <person name="Yoon J.-H."/>
        </authorList>
    </citation>
    <scope>NUCLEOTIDE SEQUENCE [LARGE SCALE GENOMIC DNA]</scope>
    <source>
        <strain evidence="8 9">BSSL-BM11</strain>
    </source>
</reference>
<feature type="region of interest" description="Disordered" evidence="5">
    <location>
        <begin position="302"/>
        <end position="321"/>
    </location>
</feature>
<dbReference type="PROSITE" id="PS52015">
    <property type="entry name" value="TONB_CTD"/>
    <property type="match status" value="1"/>
</dbReference>
<keyword evidence="4 6" id="KW-0472">Membrane</keyword>
<dbReference type="EMBL" id="JAFMNX010000003">
    <property type="protein sequence ID" value="MBS9721907.1"/>
    <property type="molecule type" value="Genomic_DNA"/>
</dbReference>
<protein>
    <submittedName>
        <fullName evidence="8">Energy transducer TonB</fullName>
    </submittedName>
</protein>
<feature type="compositionally biased region" description="Low complexity" evidence="5">
    <location>
        <begin position="215"/>
        <end position="233"/>
    </location>
</feature>
<gene>
    <name evidence="8" type="ORF">JYU29_14545</name>
</gene>